<evidence type="ECO:0000313" key="1">
    <source>
        <dbReference type="EMBL" id="KAG2625868.1"/>
    </source>
</evidence>
<sequence>MRIDFITVSATKPSIRIRTEMTFVLAVAPRTNTNPPPLSDQLQSHYLHNGFFNQHDNFF</sequence>
<dbReference type="EMBL" id="CM029041">
    <property type="protein sequence ID" value="KAG2625868.1"/>
    <property type="molecule type" value="Genomic_DNA"/>
</dbReference>
<dbReference type="Proteomes" id="UP000823388">
    <property type="component" value="Chromosome 3K"/>
</dbReference>
<reference evidence="1" key="1">
    <citation type="submission" date="2020-05" db="EMBL/GenBank/DDBJ databases">
        <title>WGS assembly of Panicum virgatum.</title>
        <authorList>
            <person name="Lovell J.T."/>
            <person name="Jenkins J."/>
            <person name="Shu S."/>
            <person name="Juenger T.E."/>
            <person name="Schmutz J."/>
        </authorList>
    </citation>
    <scope>NUCLEOTIDE SEQUENCE</scope>
    <source>
        <strain evidence="1">AP13</strain>
    </source>
</reference>
<accession>A0A8T0UUQ1</accession>
<keyword evidence="2" id="KW-1185">Reference proteome</keyword>
<gene>
    <name evidence="1" type="ORF">PVAP13_3KG295454</name>
</gene>
<name>A0A8T0UUQ1_PANVG</name>
<proteinExistence type="predicted"/>
<dbReference type="AlphaFoldDB" id="A0A8T0UUQ1"/>
<comment type="caution">
    <text evidence="1">The sequence shown here is derived from an EMBL/GenBank/DDBJ whole genome shotgun (WGS) entry which is preliminary data.</text>
</comment>
<evidence type="ECO:0000313" key="2">
    <source>
        <dbReference type="Proteomes" id="UP000823388"/>
    </source>
</evidence>
<organism evidence="1 2">
    <name type="scientific">Panicum virgatum</name>
    <name type="common">Blackwell switchgrass</name>
    <dbReference type="NCBI Taxonomy" id="38727"/>
    <lineage>
        <taxon>Eukaryota</taxon>
        <taxon>Viridiplantae</taxon>
        <taxon>Streptophyta</taxon>
        <taxon>Embryophyta</taxon>
        <taxon>Tracheophyta</taxon>
        <taxon>Spermatophyta</taxon>
        <taxon>Magnoliopsida</taxon>
        <taxon>Liliopsida</taxon>
        <taxon>Poales</taxon>
        <taxon>Poaceae</taxon>
        <taxon>PACMAD clade</taxon>
        <taxon>Panicoideae</taxon>
        <taxon>Panicodae</taxon>
        <taxon>Paniceae</taxon>
        <taxon>Panicinae</taxon>
        <taxon>Panicum</taxon>
        <taxon>Panicum sect. Hiantes</taxon>
    </lineage>
</organism>
<protein>
    <submittedName>
        <fullName evidence="1">Uncharacterized protein</fullName>
    </submittedName>
</protein>